<gene>
    <name evidence="2" type="ORF">FDO65_14855</name>
</gene>
<evidence type="ECO:0000313" key="3">
    <source>
        <dbReference type="Proteomes" id="UP000306985"/>
    </source>
</evidence>
<keyword evidence="1" id="KW-0472">Membrane</keyword>
<comment type="caution">
    <text evidence="2">The sequence shown here is derived from an EMBL/GenBank/DDBJ whole genome shotgun (WGS) entry which is preliminary data.</text>
</comment>
<dbReference type="Proteomes" id="UP000306985">
    <property type="component" value="Unassembled WGS sequence"/>
</dbReference>
<evidence type="ECO:0000256" key="1">
    <source>
        <dbReference type="SAM" id="Phobius"/>
    </source>
</evidence>
<feature type="transmembrane region" description="Helical" evidence="1">
    <location>
        <begin position="68"/>
        <end position="86"/>
    </location>
</feature>
<dbReference type="AlphaFoldDB" id="A0A4U6QEV8"/>
<feature type="transmembrane region" description="Helical" evidence="1">
    <location>
        <begin position="37"/>
        <end position="56"/>
    </location>
</feature>
<reference evidence="2 3" key="1">
    <citation type="submission" date="2019-05" db="EMBL/GenBank/DDBJ databases">
        <title>Nakamurella sp. N5BH11, whole genome shotgun sequence.</title>
        <authorList>
            <person name="Tuo L."/>
        </authorList>
    </citation>
    <scope>NUCLEOTIDE SEQUENCE [LARGE SCALE GENOMIC DNA]</scope>
    <source>
        <strain evidence="2 3">N5BH11</strain>
    </source>
</reference>
<keyword evidence="1" id="KW-1133">Transmembrane helix</keyword>
<name>A0A4U6QEV8_9ACTN</name>
<feature type="transmembrane region" description="Helical" evidence="1">
    <location>
        <begin position="6"/>
        <end position="25"/>
    </location>
</feature>
<dbReference type="RefSeq" id="WP_137450446.1">
    <property type="nucleotide sequence ID" value="NZ_SZZH01000003.1"/>
</dbReference>
<evidence type="ECO:0000313" key="2">
    <source>
        <dbReference type="EMBL" id="TKV58787.1"/>
    </source>
</evidence>
<evidence type="ECO:0008006" key="4">
    <source>
        <dbReference type="Google" id="ProtNLM"/>
    </source>
</evidence>
<feature type="transmembrane region" description="Helical" evidence="1">
    <location>
        <begin position="93"/>
        <end position="113"/>
    </location>
</feature>
<keyword evidence="3" id="KW-1185">Reference proteome</keyword>
<proteinExistence type="predicted"/>
<keyword evidence="1" id="KW-0812">Transmembrane</keyword>
<dbReference type="EMBL" id="SZZH01000003">
    <property type="protein sequence ID" value="TKV58787.1"/>
    <property type="molecule type" value="Genomic_DNA"/>
</dbReference>
<organism evidence="2 3">
    <name type="scientific">Nakamurella flava</name>
    <dbReference type="NCBI Taxonomy" id="2576308"/>
    <lineage>
        <taxon>Bacteria</taxon>
        <taxon>Bacillati</taxon>
        <taxon>Actinomycetota</taxon>
        <taxon>Actinomycetes</taxon>
        <taxon>Nakamurellales</taxon>
        <taxon>Nakamurellaceae</taxon>
        <taxon>Nakamurella</taxon>
    </lineage>
</organism>
<accession>A0A4U6QEV8</accession>
<dbReference type="OrthoDB" id="3828660at2"/>
<sequence>MISWLGYGVLTAGLVLAAWTGWQAYRRRPTTEAQMWGAIVVEAGLLVQTVIALVRLAGGASVTEPVTFIAYSVGILAPLALGFYLARLERTRWGSIALCFTAVVVAVMTLRLLQLWQGHV</sequence>
<protein>
    <recommendedName>
        <fullName evidence="4">Integral membrane protein</fullName>
    </recommendedName>
</protein>